<proteinExistence type="predicted"/>
<keyword evidence="2" id="KW-1185">Reference proteome</keyword>
<reference evidence="1 2" key="1">
    <citation type="submission" date="2024-01" db="EMBL/GenBank/DDBJ databases">
        <title>The complete chloroplast genome sequence of Lithospermum erythrorhizon: insights into the phylogenetic relationship among Boraginaceae species and the maternal lineages of purple gromwells.</title>
        <authorList>
            <person name="Okada T."/>
            <person name="Watanabe K."/>
        </authorList>
    </citation>
    <scope>NUCLEOTIDE SEQUENCE [LARGE SCALE GENOMIC DNA]</scope>
</reference>
<organism evidence="1 2">
    <name type="scientific">Lithospermum erythrorhizon</name>
    <name type="common">Purple gromwell</name>
    <name type="synonym">Lithospermum officinale var. erythrorhizon</name>
    <dbReference type="NCBI Taxonomy" id="34254"/>
    <lineage>
        <taxon>Eukaryota</taxon>
        <taxon>Viridiplantae</taxon>
        <taxon>Streptophyta</taxon>
        <taxon>Embryophyta</taxon>
        <taxon>Tracheophyta</taxon>
        <taxon>Spermatophyta</taxon>
        <taxon>Magnoliopsida</taxon>
        <taxon>eudicotyledons</taxon>
        <taxon>Gunneridae</taxon>
        <taxon>Pentapetalae</taxon>
        <taxon>asterids</taxon>
        <taxon>lamiids</taxon>
        <taxon>Boraginales</taxon>
        <taxon>Boraginaceae</taxon>
        <taxon>Boraginoideae</taxon>
        <taxon>Lithospermeae</taxon>
        <taxon>Lithospermum</taxon>
    </lineage>
</organism>
<comment type="caution">
    <text evidence="1">The sequence shown here is derived from an EMBL/GenBank/DDBJ whole genome shotgun (WGS) entry which is preliminary data.</text>
</comment>
<accession>A0AAV3P4S2</accession>
<dbReference type="EMBL" id="BAABME010000949">
    <property type="protein sequence ID" value="GAA0146574.1"/>
    <property type="molecule type" value="Genomic_DNA"/>
</dbReference>
<evidence type="ECO:0000313" key="2">
    <source>
        <dbReference type="Proteomes" id="UP001454036"/>
    </source>
</evidence>
<protein>
    <submittedName>
        <fullName evidence="1">Uncharacterized protein</fullName>
    </submittedName>
</protein>
<dbReference type="Proteomes" id="UP001454036">
    <property type="component" value="Unassembled WGS sequence"/>
</dbReference>
<name>A0AAV3P4S2_LITER</name>
<gene>
    <name evidence="1" type="ORF">LIER_06495</name>
</gene>
<sequence length="139" mass="15311">MPCWLLVRGREEAGEQGEGIGESERMGLEWDELFGWAVGGGHGWGDREGKDEWDHQGMLVGCQELFGGCRPNRPGLKEWLKRWADGEGCGSSCWMDKGMEVKTKSMDCWAEVCWTMDGRGMVQSMGAGLTVVGLCYGGI</sequence>
<dbReference type="AlphaFoldDB" id="A0AAV3P4S2"/>
<evidence type="ECO:0000313" key="1">
    <source>
        <dbReference type="EMBL" id="GAA0146574.1"/>
    </source>
</evidence>